<dbReference type="STRING" id="483913.AN935_16075"/>
<evidence type="ECO:0000313" key="11">
    <source>
        <dbReference type="EMBL" id="MBO3795048.1"/>
    </source>
</evidence>
<evidence type="ECO:0000256" key="4">
    <source>
        <dbReference type="ARBA" id="ARBA00022989"/>
    </source>
</evidence>
<dbReference type="GO" id="GO:0005886">
    <property type="term" value="C:plasma membrane"/>
    <property type="evidence" value="ECO:0007669"/>
    <property type="project" value="UniProtKB-SubCell"/>
</dbReference>
<feature type="transmembrane region" description="Helical" evidence="6">
    <location>
        <begin position="146"/>
        <end position="170"/>
    </location>
</feature>
<keyword evidence="5 6" id="KW-0472">Membrane</keyword>
<dbReference type="EMBL" id="JXBC01000013">
    <property type="protein sequence ID" value="KIU05391.1"/>
    <property type="molecule type" value="Genomic_DNA"/>
</dbReference>
<evidence type="ECO:0000313" key="10">
    <source>
        <dbReference type="EMBL" id="KZD90382.1"/>
    </source>
</evidence>
<dbReference type="Proteomes" id="UP000076442">
    <property type="component" value="Unassembled WGS sequence"/>
</dbReference>
<organism evidence="9 12">
    <name type="scientific">Bacillus subtilis</name>
    <dbReference type="NCBI Taxonomy" id="1423"/>
    <lineage>
        <taxon>Bacteria</taxon>
        <taxon>Bacillati</taxon>
        <taxon>Bacillota</taxon>
        <taxon>Bacilli</taxon>
        <taxon>Bacillales</taxon>
        <taxon>Bacillaceae</taxon>
        <taxon>Bacillus</taxon>
    </lineage>
</organism>
<dbReference type="SMR" id="A0A063XG02"/>
<feature type="transmembrane region" description="Helical" evidence="6">
    <location>
        <begin position="364"/>
        <end position="389"/>
    </location>
</feature>
<feature type="domain" description="Na+/H+ antiporter NhaC-like C-terminal" evidence="7">
    <location>
        <begin position="150"/>
        <end position="436"/>
    </location>
</feature>
<evidence type="ECO:0000256" key="3">
    <source>
        <dbReference type="ARBA" id="ARBA00022692"/>
    </source>
</evidence>
<reference evidence="10 13" key="2">
    <citation type="submission" date="2015-09" db="EMBL/GenBank/DDBJ databases">
        <title>Spore heat resistance.</title>
        <authorList>
            <person name="Boekhorst J."/>
            <person name="Berendsen E.M."/>
            <person name="Wells-Bennik M.H."/>
            <person name="Kuipers O.P."/>
        </authorList>
    </citation>
    <scope>NUCLEOTIDE SEQUENCE [LARGE SCALE GENOMIC DNA]</scope>
    <source>
        <strain evidence="10 13">B4122</strain>
    </source>
</reference>
<evidence type="ECO:0000259" key="8">
    <source>
        <dbReference type="Pfam" id="PF13726"/>
    </source>
</evidence>
<evidence type="ECO:0000313" key="9">
    <source>
        <dbReference type="EMBL" id="KIU05391.1"/>
    </source>
</evidence>
<dbReference type="PATRIC" id="fig|1423.134.peg.2145"/>
<dbReference type="AlphaFoldDB" id="A0A063XG02"/>
<dbReference type="Proteomes" id="UP000032247">
    <property type="component" value="Unassembled WGS sequence"/>
</dbReference>
<dbReference type="PANTHER" id="PTHR37821">
    <property type="entry name" value="AMINO ACID TRANSPORTER YUIF-RELATED"/>
    <property type="match status" value="1"/>
</dbReference>
<dbReference type="EMBL" id="JAGFPW010000009">
    <property type="protein sequence ID" value="MBO3795048.1"/>
    <property type="molecule type" value="Genomic_DNA"/>
</dbReference>
<feature type="transmembrane region" description="Helical" evidence="6">
    <location>
        <begin position="332"/>
        <end position="352"/>
    </location>
</feature>
<feature type="transmembrane region" description="Helical" evidence="6">
    <location>
        <begin position="190"/>
        <end position="212"/>
    </location>
</feature>
<comment type="subcellular location">
    <subcellularLocation>
        <location evidence="1">Cell membrane</location>
        <topology evidence="1">Multi-pass membrane protein</topology>
    </subcellularLocation>
</comment>
<evidence type="ECO:0000256" key="2">
    <source>
        <dbReference type="ARBA" id="ARBA00022475"/>
    </source>
</evidence>
<reference evidence="9 12" key="1">
    <citation type="submission" date="2014-12" db="EMBL/GenBank/DDBJ databases">
        <title>Comparative genome analysis of Bacillus coagulans HM-08, Clostridium butyricum HM-68, Bacillus subtilis HM-66 and Bacillus licheniformis BL-09.</title>
        <authorList>
            <person name="Zhang H."/>
        </authorList>
    </citation>
    <scope>NUCLEOTIDE SEQUENCE [LARGE SCALE GENOMIC DNA]</scope>
    <source>
        <strain evidence="9 12">HM-66</strain>
    </source>
</reference>
<proteinExistence type="predicted"/>
<dbReference type="Pfam" id="PF03553">
    <property type="entry name" value="Na_H_antiporter"/>
    <property type="match status" value="1"/>
</dbReference>
<feature type="domain" description="Putative Na+/H+ antiporter N-terminal" evidence="8">
    <location>
        <begin position="2"/>
        <end position="88"/>
    </location>
</feature>
<reference evidence="11" key="3">
    <citation type="submission" date="2021-03" db="EMBL/GenBank/DDBJ databases">
        <title>Isolation of Bacillus subtilis from fermented food sample.</title>
        <authorList>
            <person name="Lakshmanan V."/>
            <person name="Athira K."/>
            <person name="Rajagopal K."/>
        </authorList>
    </citation>
    <scope>NUCLEOTIDE SEQUENCE</scope>
    <source>
        <strain evidence="11">S1</strain>
    </source>
</reference>
<gene>
    <name evidence="10" type="ORF">B4122_3303</name>
    <name evidence="11" type="ORF">J5227_12195</name>
    <name evidence="9" type="ORF">SC09_contig4orf00160</name>
</gene>
<sequence>MNAVVIAVLLMLVLSLLRVNIVIALIIGALAGGLTGGLGLGETVKAFTDGLGGNATVAVSYAMLGAFAAALTKTGLPDAMVEASVKLIGNKEDSRKKALSKVLIVLIILIVSCFSQNVVPVHIAFIPVLIPPLLKIFNELEMDRRLIACVITFGLTAPYILLPVGFGQIFQGMLKDNMADAGLNVPLADIPYALIIPVAGMVVGLILSVIVYRKPKQYETKDISGAEASPYTRKSIGIAVLAIVVSLGVQLYLSQTLGVEGMIMGALAGLIVLFVSGVMKRDEADSLITDGMVLMAFIGFVMLVAAGFSNVLTKTGDVESLVKTSAGFIGHSQSLGALLMLIVGLLITMGIGSSFATIPVITTIFVPLCMQLGFSPMATIAIIGAAAALGDAGSPASDSTLGPTSGLSADGQHHHIWDTCVPTFIFYNIPLVIFGWIAALVL</sequence>
<evidence type="ECO:0000256" key="1">
    <source>
        <dbReference type="ARBA" id="ARBA00004651"/>
    </source>
</evidence>
<comment type="caution">
    <text evidence="9">The sequence shown here is derived from an EMBL/GenBank/DDBJ whole genome shotgun (WGS) entry which is preliminary data.</text>
</comment>
<feature type="transmembrane region" description="Helical" evidence="6">
    <location>
        <begin position="51"/>
        <end position="71"/>
    </location>
</feature>
<dbReference type="OMA" id="YDTCVPT"/>
<feature type="transmembrane region" description="Helical" evidence="6">
    <location>
        <begin position="291"/>
        <end position="312"/>
    </location>
</feature>
<evidence type="ECO:0000313" key="13">
    <source>
        <dbReference type="Proteomes" id="UP000076442"/>
    </source>
</evidence>
<keyword evidence="3 6" id="KW-0812">Transmembrane</keyword>
<evidence type="ECO:0000256" key="6">
    <source>
        <dbReference type="SAM" id="Phobius"/>
    </source>
</evidence>
<dbReference type="PANTHER" id="PTHR37821:SF1">
    <property type="entry name" value="AMINO ACID TRANSPORTER YUIF-RELATED"/>
    <property type="match status" value="1"/>
</dbReference>
<keyword evidence="4 6" id="KW-1133">Transmembrane helix</keyword>
<dbReference type="InterPro" id="IPR032813">
    <property type="entry name" value="Na_H_antiport_N"/>
</dbReference>
<name>A0A063XG02_BACIU</name>
<feature type="transmembrane region" description="Helical" evidence="6">
    <location>
        <begin position="102"/>
        <end position="134"/>
    </location>
</feature>
<accession>A0A063XG02</accession>
<evidence type="ECO:0000259" key="7">
    <source>
        <dbReference type="Pfam" id="PF03553"/>
    </source>
</evidence>
<dbReference type="Pfam" id="PF13726">
    <property type="entry name" value="Na_H_antiport_2"/>
    <property type="match status" value="1"/>
</dbReference>
<evidence type="ECO:0000256" key="5">
    <source>
        <dbReference type="ARBA" id="ARBA00023136"/>
    </source>
</evidence>
<dbReference type="InterPro" id="IPR052576">
    <property type="entry name" value="AA_Transporter-Related"/>
</dbReference>
<dbReference type="EMBL" id="LJZV01000016">
    <property type="protein sequence ID" value="KZD90382.1"/>
    <property type="molecule type" value="Genomic_DNA"/>
</dbReference>
<dbReference type="InterPro" id="IPR018461">
    <property type="entry name" value="Na/H_Antiport_NhaC-like_C"/>
</dbReference>
<dbReference type="RefSeq" id="WP_003228736.1">
    <property type="nucleotide sequence ID" value="NZ_AP024621.1"/>
</dbReference>
<feature type="transmembrane region" description="Helical" evidence="6">
    <location>
        <begin position="236"/>
        <end position="253"/>
    </location>
</feature>
<dbReference type="Proteomes" id="UP000665181">
    <property type="component" value="Unassembled WGS sequence"/>
</dbReference>
<feature type="transmembrane region" description="Helical" evidence="6">
    <location>
        <begin position="424"/>
        <end position="441"/>
    </location>
</feature>
<feature type="transmembrane region" description="Helical" evidence="6">
    <location>
        <begin position="6"/>
        <end position="30"/>
    </location>
</feature>
<keyword evidence="2" id="KW-1003">Cell membrane</keyword>
<feature type="transmembrane region" description="Helical" evidence="6">
    <location>
        <begin position="259"/>
        <end position="279"/>
    </location>
</feature>
<evidence type="ECO:0000313" key="12">
    <source>
        <dbReference type="Proteomes" id="UP000032247"/>
    </source>
</evidence>
<protein>
    <submittedName>
        <fullName evidence="9">Amino acid transporter</fullName>
    </submittedName>
    <submittedName>
        <fullName evidence="10">Histidine permease YuiF</fullName>
    </submittedName>
    <submittedName>
        <fullName evidence="11">Na+/H+ antiporter family protein</fullName>
    </submittedName>
</protein>